<evidence type="ECO:0000256" key="8">
    <source>
        <dbReference type="ARBA" id="ARBA00022989"/>
    </source>
</evidence>
<dbReference type="OrthoDB" id="9775069at2"/>
<dbReference type="PROSITE" id="PS50928">
    <property type="entry name" value="ABC_TM1"/>
    <property type="match status" value="1"/>
</dbReference>
<evidence type="ECO:0000256" key="11">
    <source>
        <dbReference type="SAM" id="MobiDB-lite"/>
    </source>
</evidence>
<comment type="function">
    <text evidence="1">Part of the binding-protein-dependent transport system for phosphate; probably responsible for the translocation of the substrate across the membrane.</text>
</comment>
<gene>
    <name evidence="13" type="ORF">FB460_1931</name>
</gene>
<keyword evidence="5 10" id="KW-1003">Cell membrane</keyword>
<evidence type="ECO:0000256" key="1">
    <source>
        <dbReference type="ARBA" id="ARBA00003510"/>
    </source>
</evidence>
<feature type="transmembrane region" description="Helical" evidence="10">
    <location>
        <begin position="96"/>
        <end position="116"/>
    </location>
</feature>
<evidence type="ECO:0000256" key="2">
    <source>
        <dbReference type="ARBA" id="ARBA00004651"/>
    </source>
</evidence>
<sequence>MTTRYSEKSPETGAESRQSGDEATRKALVSGQLPSFTPIATLVVSIVVVAGVLALFGSFGIAMTLVLGFVTFLVVMRVLSHVVEGSRRAADRTARYVVTGAFVLALLPLLSLLWTVTSKGVQRFDGEFFSSSMFAIVGEGGGAVHAIWGTLIITGITTLIAVPIGIFSSIFLVEYSNETPLLRKTASVLRFFVDVMTGIPSIVAGLFAYTLFSFIFGAGYKSGLAGAVALAVLMIPVVVRSTEEMLRLVPNELREASYALGVPKWKTIVKVVLPTSVAGIVTGVILAIARVIGETAPLLMTAGLYTGMNTNALQGQMTTLPVFAYYQYVTPGIPQEPYYARAFASALTLIIIVMALNAIGRYVAYKFAPKTGR</sequence>
<keyword evidence="9 10" id="KW-0472">Membrane</keyword>
<keyword evidence="6" id="KW-0592">Phosphate transport</keyword>
<comment type="similarity">
    <text evidence="3 10">Belongs to the binding-protein-dependent transport system permease family. CysTW subfamily.</text>
</comment>
<evidence type="ECO:0000256" key="4">
    <source>
        <dbReference type="ARBA" id="ARBA00022448"/>
    </source>
</evidence>
<evidence type="ECO:0000256" key="9">
    <source>
        <dbReference type="ARBA" id="ARBA00023136"/>
    </source>
</evidence>
<dbReference type="InterPro" id="IPR005672">
    <property type="entry name" value="Phosphate_PstA"/>
</dbReference>
<organism evidence="13 14">
    <name type="scientific">Propioniferax innocua</name>
    <dbReference type="NCBI Taxonomy" id="1753"/>
    <lineage>
        <taxon>Bacteria</taxon>
        <taxon>Bacillati</taxon>
        <taxon>Actinomycetota</taxon>
        <taxon>Actinomycetes</taxon>
        <taxon>Propionibacteriales</taxon>
        <taxon>Propionibacteriaceae</taxon>
        <taxon>Propioniferax</taxon>
    </lineage>
</organism>
<dbReference type="InterPro" id="IPR000515">
    <property type="entry name" value="MetI-like"/>
</dbReference>
<keyword evidence="7 10" id="KW-0812">Transmembrane</keyword>
<evidence type="ECO:0000259" key="12">
    <source>
        <dbReference type="PROSITE" id="PS50928"/>
    </source>
</evidence>
<dbReference type="PANTHER" id="PTHR42922:SF1">
    <property type="entry name" value="PHOSPHATE TRANSPORT SYSTEM PERMEASE PROTEIN PSTA"/>
    <property type="match status" value="1"/>
</dbReference>
<feature type="transmembrane region" description="Helical" evidence="10">
    <location>
        <begin position="271"/>
        <end position="292"/>
    </location>
</feature>
<dbReference type="SUPFAM" id="SSF161098">
    <property type="entry name" value="MetI-like"/>
    <property type="match status" value="1"/>
</dbReference>
<evidence type="ECO:0000256" key="5">
    <source>
        <dbReference type="ARBA" id="ARBA00022475"/>
    </source>
</evidence>
<evidence type="ECO:0000256" key="10">
    <source>
        <dbReference type="RuleBase" id="RU363043"/>
    </source>
</evidence>
<proteinExistence type="inferred from homology"/>
<dbReference type="AlphaFoldDB" id="A0A542ZCN9"/>
<comment type="caution">
    <text evidence="13">The sequence shown here is derived from an EMBL/GenBank/DDBJ whole genome shotgun (WGS) entry which is preliminary data.</text>
</comment>
<keyword evidence="8 10" id="KW-1133">Transmembrane helix</keyword>
<dbReference type="Gene3D" id="1.10.3720.10">
    <property type="entry name" value="MetI-like"/>
    <property type="match status" value="1"/>
</dbReference>
<dbReference type="Pfam" id="PF00528">
    <property type="entry name" value="BPD_transp_1"/>
    <property type="match status" value="1"/>
</dbReference>
<name>A0A542ZCN9_9ACTN</name>
<dbReference type="RefSeq" id="WP_142093905.1">
    <property type="nucleotide sequence ID" value="NZ_BAAAMD010000004.1"/>
</dbReference>
<dbReference type="PANTHER" id="PTHR42922">
    <property type="entry name" value="PHOSPHATE TRANSPORT SYSTEM PERMEASE PROTEIN PSTA"/>
    <property type="match status" value="1"/>
</dbReference>
<feature type="transmembrane region" description="Helical" evidence="10">
    <location>
        <begin position="42"/>
        <end position="75"/>
    </location>
</feature>
<feature type="domain" description="ABC transmembrane type-1" evidence="12">
    <location>
        <begin position="147"/>
        <end position="360"/>
    </location>
</feature>
<feature type="compositionally biased region" description="Basic and acidic residues" evidence="11">
    <location>
        <begin position="1"/>
        <end position="10"/>
    </location>
</feature>
<dbReference type="InterPro" id="IPR051408">
    <property type="entry name" value="Phosphate_transprt_permease"/>
</dbReference>
<dbReference type="InterPro" id="IPR035906">
    <property type="entry name" value="MetI-like_sf"/>
</dbReference>
<evidence type="ECO:0000256" key="3">
    <source>
        <dbReference type="ARBA" id="ARBA00007069"/>
    </source>
</evidence>
<keyword evidence="4" id="KW-0813">Transport</keyword>
<evidence type="ECO:0000256" key="7">
    <source>
        <dbReference type="ARBA" id="ARBA00022692"/>
    </source>
</evidence>
<feature type="transmembrane region" description="Helical" evidence="10">
    <location>
        <begin position="338"/>
        <end position="364"/>
    </location>
</feature>
<dbReference type="NCBIfam" id="TIGR00974">
    <property type="entry name" value="3a0107s02c"/>
    <property type="match status" value="1"/>
</dbReference>
<comment type="subcellular location">
    <subcellularLocation>
        <location evidence="2 10">Cell membrane</location>
        <topology evidence="2 10">Multi-pass membrane protein</topology>
    </subcellularLocation>
</comment>
<dbReference type="EMBL" id="VFOR01000002">
    <property type="protein sequence ID" value="TQL58078.1"/>
    <property type="molecule type" value="Genomic_DNA"/>
</dbReference>
<evidence type="ECO:0000313" key="13">
    <source>
        <dbReference type="EMBL" id="TQL58078.1"/>
    </source>
</evidence>
<dbReference type="GO" id="GO:0035435">
    <property type="term" value="P:phosphate ion transmembrane transport"/>
    <property type="evidence" value="ECO:0007669"/>
    <property type="project" value="InterPro"/>
</dbReference>
<evidence type="ECO:0000256" key="6">
    <source>
        <dbReference type="ARBA" id="ARBA00022592"/>
    </source>
</evidence>
<feature type="transmembrane region" description="Helical" evidence="10">
    <location>
        <begin position="146"/>
        <end position="171"/>
    </location>
</feature>
<feature type="transmembrane region" description="Helical" evidence="10">
    <location>
        <begin position="191"/>
        <end position="216"/>
    </location>
</feature>
<dbReference type="Proteomes" id="UP000316196">
    <property type="component" value="Unassembled WGS sequence"/>
</dbReference>
<evidence type="ECO:0000313" key="14">
    <source>
        <dbReference type="Proteomes" id="UP000316196"/>
    </source>
</evidence>
<dbReference type="CDD" id="cd06261">
    <property type="entry name" value="TM_PBP2"/>
    <property type="match status" value="1"/>
</dbReference>
<protein>
    <recommendedName>
        <fullName evidence="10">Phosphate transport system permease protein PstA</fullName>
    </recommendedName>
</protein>
<dbReference type="GO" id="GO:0005886">
    <property type="term" value="C:plasma membrane"/>
    <property type="evidence" value="ECO:0007669"/>
    <property type="project" value="UniProtKB-SubCell"/>
</dbReference>
<keyword evidence="14" id="KW-1185">Reference proteome</keyword>
<feature type="transmembrane region" description="Helical" evidence="10">
    <location>
        <begin position="222"/>
        <end position="239"/>
    </location>
</feature>
<dbReference type="GO" id="GO:0005315">
    <property type="term" value="F:phosphate transmembrane transporter activity"/>
    <property type="evidence" value="ECO:0007669"/>
    <property type="project" value="InterPro"/>
</dbReference>
<accession>A0A542ZCN9</accession>
<reference evidence="13 14" key="1">
    <citation type="submission" date="2019-06" db="EMBL/GenBank/DDBJ databases">
        <title>Sequencing the genomes of 1000 actinobacteria strains.</title>
        <authorList>
            <person name="Klenk H.-P."/>
        </authorList>
    </citation>
    <scope>NUCLEOTIDE SEQUENCE [LARGE SCALE GENOMIC DNA]</scope>
    <source>
        <strain evidence="13 14">DSM 8251</strain>
    </source>
</reference>
<feature type="region of interest" description="Disordered" evidence="11">
    <location>
        <begin position="1"/>
        <end position="21"/>
    </location>
</feature>